<evidence type="ECO:0000313" key="2">
    <source>
        <dbReference type="EMBL" id="KAF7511551.1"/>
    </source>
</evidence>
<accession>A0A8H7AR71</accession>
<gene>
    <name evidence="2" type="ORF">GJ744_004139</name>
</gene>
<protein>
    <submittedName>
        <fullName evidence="2">Uncharacterized protein</fullName>
    </submittedName>
</protein>
<keyword evidence="3" id="KW-1185">Reference proteome</keyword>
<reference evidence="2" key="1">
    <citation type="submission" date="2020-02" db="EMBL/GenBank/DDBJ databases">
        <authorList>
            <person name="Palmer J.M."/>
        </authorList>
    </citation>
    <scope>NUCLEOTIDE SEQUENCE</scope>
    <source>
        <strain evidence="2">EPUS1.4</strain>
        <tissue evidence="2">Thallus</tissue>
    </source>
</reference>
<proteinExistence type="predicted"/>
<sequence length="79" mass="9065">MAITPSQHSTTPEWMVRLIPTPTSIHTNLYCRYSCVGDKTQPLSELAGYCRSAFGTPKNRQPKHLLPRIRDDLPNRERD</sequence>
<dbReference type="Proteomes" id="UP000606974">
    <property type="component" value="Unassembled WGS sequence"/>
</dbReference>
<feature type="compositionally biased region" description="Basic and acidic residues" evidence="1">
    <location>
        <begin position="68"/>
        <end position="79"/>
    </location>
</feature>
<name>A0A8H7AR71_9EURO</name>
<feature type="region of interest" description="Disordered" evidence="1">
    <location>
        <begin position="55"/>
        <end position="79"/>
    </location>
</feature>
<organism evidence="2 3">
    <name type="scientific">Endocarpon pusillum</name>
    <dbReference type="NCBI Taxonomy" id="364733"/>
    <lineage>
        <taxon>Eukaryota</taxon>
        <taxon>Fungi</taxon>
        <taxon>Dikarya</taxon>
        <taxon>Ascomycota</taxon>
        <taxon>Pezizomycotina</taxon>
        <taxon>Eurotiomycetes</taxon>
        <taxon>Chaetothyriomycetidae</taxon>
        <taxon>Verrucariales</taxon>
        <taxon>Verrucariaceae</taxon>
        <taxon>Endocarpon</taxon>
    </lineage>
</organism>
<comment type="caution">
    <text evidence="2">The sequence shown here is derived from an EMBL/GenBank/DDBJ whole genome shotgun (WGS) entry which is preliminary data.</text>
</comment>
<evidence type="ECO:0000313" key="3">
    <source>
        <dbReference type="Proteomes" id="UP000606974"/>
    </source>
</evidence>
<dbReference type="EMBL" id="JAACFV010000019">
    <property type="protein sequence ID" value="KAF7511551.1"/>
    <property type="molecule type" value="Genomic_DNA"/>
</dbReference>
<evidence type="ECO:0000256" key="1">
    <source>
        <dbReference type="SAM" id="MobiDB-lite"/>
    </source>
</evidence>
<dbReference type="AlphaFoldDB" id="A0A8H7AR71"/>